<sequence length="60" mass="7040">MPMDHTVADGWRAYVDVDVDDRDEVEVDFARDGERWDFEVEIDDGRLELEIDYRVVGPLP</sequence>
<organism evidence="1 2">
    <name type="scientific">Egicoccus halophilus</name>
    <dbReference type="NCBI Taxonomy" id="1670830"/>
    <lineage>
        <taxon>Bacteria</taxon>
        <taxon>Bacillati</taxon>
        <taxon>Actinomycetota</taxon>
        <taxon>Nitriliruptoria</taxon>
        <taxon>Egicoccales</taxon>
        <taxon>Egicoccaceae</taxon>
        <taxon>Egicoccus</taxon>
    </lineage>
</organism>
<reference evidence="1" key="2">
    <citation type="submission" date="2020-09" db="EMBL/GenBank/DDBJ databases">
        <authorList>
            <person name="Sun Q."/>
            <person name="Zhou Y."/>
        </authorList>
    </citation>
    <scope>NUCLEOTIDE SEQUENCE</scope>
    <source>
        <strain evidence="1">CGMCC 1.14988</strain>
    </source>
</reference>
<name>A0A8J3ETW1_9ACTN</name>
<accession>A0A8J3ETW1</accession>
<dbReference type="AlphaFoldDB" id="A0A8J3ETW1"/>
<proteinExistence type="predicted"/>
<evidence type="ECO:0000313" key="2">
    <source>
        <dbReference type="Proteomes" id="UP000650511"/>
    </source>
</evidence>
<gene>
    <name evidence="1" type="ORF">GCM10011354_16350</name>
</gene>
<protein>
    <submittedName>
        <fullName evidence="1">Uncharacterized protein</fullName>
    </submittedName>
</protein>
<comment type="caution">
    <text evidence="1">The sequence shown here is derived from an EMBL/GenBank/DDBJ whole genome shotgun (WGS) entry which is preliminary data.</text>
</comment>
<evidence type="ECO:0000313" key="1">
    <source>
        <dbReference type="EMBL" id="GGI05887.1"/>
    </source>
</evidence>
<dbReference type="Proteomes" id="UP000650511">
    <property type="component" value="Unassembled WGS sequence"/>
</dbReference>
<keyword evidence="2" id="KW-1185">Reference proteome</keyword>
<reference evidence="1" key="1">
    <citation type="journal article" date="2014" name="Int. J. Syst. Evol. Microbiol.">
        <title>Complete genome sequence of Corynebacterium casei LMG S-19264T (=DSM 44701T), isolated from a smear-ripened cheese.</title>
        <authorList>
            <consortium name="US DOE Joint Genome Institute (JGI-PGF)"/>
            <person name="Walter F."/>
            <person name="Albersmeier A."/>
            <person name="Kalinowski J."/>
            <person name="Ruckert C."/>
        </authorList>
    </citation>
    <scope>NUCLEOTIDE SEQUENCE</scope>
    <source>
        <strain evidence="1">CGMCC 1.14988</strain>
    </source>
</reference>
<dbReference type="EMBL" id="BMHA01000005">
    <property type="protein sequence ID" value="GGI05887.1"/>
    <property type="molecule type" value="Genomic_DNA"/>
</dbReference>